<evidence type="ECO:0000256" key="2">
    <source>
        <dbReference type="SAM" id="SignalP"/>
    </source>
</evidence>
<keyword evidence="2" id="KW-0732">Signal</keyword>
<dbReference type="InterPro" id="IPR029041">
    <property type="entry name" value="FAD-linked_oxidoreductase-like"/>
</dbReference>
<dbReference type="GO" id="GO:0071949">
    <property type="term" value="F:FAD binding"/>
    <property type="evidence" value="ECO:0007669"/>
    <property type="project" value="TreeGrafter"/>
</dbReference>
<keyword evidence="1" id="KW-0560">Oxidoreductase</keyword>
<dbReference type="AlphaFoldDB" id="A0A327QTG2"/>
<dbReference type="Proteomes" id="UP000249547">
    <property type="component" value="Unassembled WGS sequence"/>
</dbReference>
<sequence>MKVLHVNVVLSFCLVASSALTLQAMKTQLSLSFENTAIAFESKTDKELKKANFLFSNIGKPWLVKLGGIFTPIALKLHLPITGIIKSTIFEQFCGGETLEEASKAVAHLHKFHVGVVLDYGVEAMEGEENYDKAVPEFIRAIQFAASKPNVPFVSIKITGFARFSLLEKLHAGETLTESEQQEYARVKKRIYQICEAAAKHNVWVLVDAEESWIQQPVDDLTDEMMELFNKQTVIVYNTFQMYRHDRLAYLKTSFEKAKAKGYLLGAKLVRGAYMEKERKRAEEMGYPSPIQPNKEATDRDYNAGVKYCIERLQDLALFVGTHNEDSCMLAATLLHENGYEHQHPRVSFSQLYGMSDNISFNLAHAGYRVSKYLPYGPVRDVLPYLLRRAQENTSMSGQMGRELSFIKEEMKRRKM</sequence>
<proteinExistence type="predicted"/>
<dbReference type="Pfam" id="PF01619">
    <property type="entry name" value="Pro_dh"/>
    <property type="match status" value="1"/>
</dbReference>
<keyword evidence="5" id="KW-1185">Reference proteome</keyword>
<comment type="caution">
    <text evidence="4">The sequence shown here is derived from an EMBL/GenBank/DDBJ whole genome shotgun (WGS) entry which is preliminary data.</text>
</comment>
<dbReference type="PANTHER" id="PTHR13914">
    <property type="entry name" value="PROLINE OXIDASE"/>
    <property type="match status" value="1"/>
</dbReference>
<dbReference type="InterPro" id="IPR002872">
    <property type="entry name" value="Proline_DH_dom"/>
</dbReference>
<protein>
    <submittedName>
        <fullName evidence="4">L-proline dehydrogenase</fullName>
    </submittedName>
</protein>
<dbReference type="InterPro" id="IPR015659">
    <property type="entry name" value="Proline_oxidase"/>
</dbReference>
<dbReference type="GO" id="GO:0010133">
    <property type="term" value="P:L-proline catabolic process to L-glutamate"/>
    <property type="evidence" value="ECO:0007669"/>
    <property type="project" value="TreeGrafter"/>
</dbReference>
<dbReference type="Gene3D" id="3.20.20.220">
    <property type="match status" value="1"/>
</dbReference>
<evidence type="ECO:0000313" key="4">
    <source>
        <dbReference type="EMBL" id="RAJ05047.1"/>
    </source>
</evidence>
<feature type="signal peptide" evidence="2">
    <location>
        <begin position="1"/>
        <end position="21"/>
    </location>
</feature>
<dbReference type="GO" id="GO:0004657">
    <property type="term" value="F:proline dehydrogenase activity"/>
    <property type="evidence" value="ECO:0007669"/>
    <property type="project" value="InterPro"/>
</dbReference>
<dbReference type="EMBL" id="QLLL01000004">
    <property type="protein sequence ID" value="RAJ05047.1"/>
    <property type="molecule type" value="Genomic_DNA"/>
</dbReference>
<gene>
    <name evidence="4" type="ORF">LX64_02201</name>
</gene>
<feature type="chain" id="PRO_5016246234" evidence="2">
    <location>
        <begin position="22"/>
        <end position="416"/>
    </location>
</feature>
<feature type="domain" description="Proline dehydrogenase" evidence="3">
    <location>
        <begin position="103"/>
        <end position="400"/>
    </location>
</feature>
<dbReference type="SUPFAM" id="SSF51730">
    <property type="entry name" value="FAD-linked oxidoreductase"/>
    <property type="match status" value="1"/>
</dbReference>
<reference evidence="4 5" key="1">
    <citation type="submission" date="2018-06" db="EMBL/GenBank/DDBJ databases">
        <title>Genomic Encyclopedia of Archaeal and Bacterial Type Strains, Phase II (KMG-II): from individual species to whole genera.</title>
        <authorList>
            <person name="Goeker M."/>
        </authorList>
    </citation>
    <scope>NUCLEOTIDE SEQUENCE [LARGE SCALE GENOMIC DNA]</scope>
    <source>
        <strain evidence="4 5">DSM 23857</strain>
    </source>
</reference>
<name>A0A327QTG2_9BACT</name>
<evidence type="ECO:0000259" key="3">
    <source>
        <dbReference type="Pfam" id="PF01619"/>
    </source>
</evidence>
<accession>A0A327QTG2</accession>
<evidence type="ECO:0000313" key="5">
    <source>
        <dbReference type="Proteomes" id="UP000249547"/>
    </source>
</evidence>
<organism evidence="4 5">
    <name type="scientific">Chitinophaga skermanii</name>
    <dbReference type="NCBI Taxonomy" id="331697"/>
    <lineage>
        <taxon>Bacteria</taxon>
        <taxon>Pseudomonadati</taxon>
        <taxon>Bacteroidota</taxon>
        <taxon>Chitinophagia</taxon>
        <taxon>Chitinophagales</taxon>
        <taxon>Chitinophagaceae</taxon>
        <taxon>Chitinophaga</taxon>
    </lineage>
</organism>
<dbReference type="PANTHER" id="PTHR13914:SF0">
    <property type="entry name" value="PROLINE DEHYDROGENASE 1, MITOCHONDRIAL"/>
    <property type="match status" value="1"/>
</dbReference>
<evidence type="ECO:0000256" key="1">
    <source>
        <dbReference type="ARBA" id="ARBA00023002"/>
    </source>
</evidence>